<dbReference type="Pfam" id="PF13744">
    <property type="entry name" value="HTH_37"/>
    <property type="match status" value="1"/>
</dbReference>
<dbReference type="CDD" id="cd00093">
    <property type="entry name" value="HTH_XRE"/>
    <property type="match status" value="1"/>
</dbReference>
<organism evidence="2 3">
    <name type="scientific">Geotalea uraniireducens (strain Rf4)</name>
    <name type="common">Geobacter uraniireducens</name>
    <dbReference type="NCBI Taxonomy" id="351605"/>
    <lineage>
        <taxon>Bacteria</taxon>
        <taxon>Pseudomonadati</taxon>
        <taxon>Thermodesulfobacteriota</taxon>
        <taxon>Desulfuromonadia</taxon>
        <taxon>Geobacterales</taxon>
        <taxon>Geobacteraceae</taxon>
        <taxon>Geotalea</taxon>
    </lineage>
</organism>
<feature type="domain" description="HTH cro/C1-type" evidence="1">
    <location>
        <begin position="35"/>
        <end position="91"/>
    </location>
</feature>
<sequence length="94" mass="10519">MKEPITESSGNVFVDLGFDPAEAAILQMRAELMTDLREFIRSSGMTQMEAAQRLGVGQSRVSDLMRGKWDRFSLEMLITLEARAGRKVRLDLAA</sequence>
<dbReference type="SUPFAM" id="SSF47413">
    <property type="entry name" value="lambda repressor-like DNA-binding domains"/>
    <property type="match status" value="1"/>
</dbReference>
<dbReference type="EMBL" id="CP000698">
    <property type="protein sequence ID" value="ABQ25559.1"/>
    <property type="molecule type" value="Genomic_DNA"/>
</dbReference>
<accession>A5GA29</accession>
<reference evidence="2 3" key="1">
    <citation type="submission" date="2007-05" db="EMBL/GenBank/DDBJ databases">
        <title>Complete sequence of Geobacter uraniireducens Rf4.</title>
        <authorList>
            <consortium name="US DOE Joint Genome Institute"/>
            <person name="Copeland A."/>
            <person name="Lucas S."/>
            <person name="Lapidus A."/>
            <person name="Barry K."/>
            <person name="Detter J.C."/>
            <person name="Glavina del Rio T."/>
            <person name="Hammon N."/>
            <person name="Israni S."/>
            <person name="Dalin E."/>
            <person name="Tice H."/>
            <person name="Pitluck S."/>
            <person name="Chertkov O."/>
            <person name="Brettin T."/>
            <person name="Bruce D."/>
            <person name="Han C."/>
            <person name="Schmutz J."/>
            <person name="Larimer F."/>
            <person name="Land M."/>
            <person name="Hauser L."/>
            <person name="Kyrpides N."/>
            <person name="Mikhailova N."/>
            <person name="Shelobolina E."/>
            <person name="Aklujkar M."/>
            <person name="Lovley D."/>
            <person name="Richardson P."/>
        </authorList>
    </citation>
    <scope>NUCLEOTIDE SEQUENCE [LARGE SCALE GENOMIC DNA]</scope>
    <source>
        <strain evidence="2 3">Rf4</strain>
    </source>
</reference>
<dbReference type="Gene3D" id="1.10.260.40">
    <property type="entry name" value="lambda repressor-like DNA-binding domains"/>
    <property type="match status" value="1"/>
</dbReference>
<name>A5GA29_GEOUR</name>
<dbReference type="KEGG" id="gur:Gura_1358"/>
<evidence type="ECO:0000313" key="2">
    <source>
        <dbReference type="EMBL" id="ABQ25559.1"/>
    </source>
</evidence>
<dbReference type="Proteomes" id="UP000006695">
    <property type="component" value="Chromosome"/>
</dbReference>
<evidence type="ECO:0000259" key="1">
    <source>
        <dbReference type="SMART" id="SM00530"/>
    </source>
</evidence>
<dbReference type="RefSeq" id="WP_011938276.1">
    <property type="nucleotide sequence ID" value="NC_009483.1"/>
</dbReference>
<dbReference type="GO" id="GO:0003677">
    <property type="term" value="F:DNA binding"/>
    <property type="evidence" value="ECO:0007669"/>
    <property type="project" value="InterPro"/>
</dbReference>
<dbReference type="STRING" id="351605.Gura_1358"/>
<dbReference type="AlphaFoldDB" id="A5GA29"/>
<keyword evidence="3" id="KW-1185">Reference proteome</keyword>
<dbReference type="SMART" id="SM00530">
    <property type="entry name" value="HTH_XRE"/>
    <property type="match status" value="1"/>
</dbReference>
<dbReference type="InterPro" id="IPR001387">
    <property type="entry name" value="Cro/C1-type_HTH"/>
</dbReference>
<dbReference type="InterPro" id="IPR010982">
    <property type="entry name" value="Lambda_DNA-bd_dom_sf"/>
</dbReference>
<protein>
    <submittedName>
        <fullName evidence="2">Helix-turn-helix domain protein</fullName>
    </submittedName>
</protein>
<dbReference type="InterPro" id="IPR039554">
    <property type="entry name" value="HigA2-like_HTH"/>
</dbReference>
<dbReference type="OrthoDB" id="9795596at2"/>
<evidence type="ECO:0000313" key="3">
    <source>
        <dbReference type="Proteomes" id="UP000006695"/>
    </source>
</evidence>
<gene>
    <name evidence="2" type="ordered locus">Gura_1358</name>
</gene>
<dbReference type="HOGENOM" id="CLU_163934_2_0_7"/>
<proteinExistence type="predicted"/>